<reference evidence="2 3" key="1">
    <citation type="submission" date="2019-04" db="EMBL/GenBank/DDBJ databases">
        <title>Friends and foes A comparative genomics studyof 23 Aspergillus species from section Flavi.</title>
        <authorList>
            <consortium name="DOE Joint Genome Institute"/>
            <person name="Kjaerbolling I."/>
            <person name="Vesth T."/>
            <person name="Frisvad J.C."/>
            <person name="Nybo J.L."/>
            <person name="Theobald S."/>
            <person name="Kildgaard S."/>
            <person name="Isbrandt T."/>
            <person name="Kuo A."/>
            <person name="Sato A."/>
            <person name="Lyhne E.K."/>
            <person name="Kogle M.E."/>
            <person name="Wiebenga A."/>
            <person name="Kun R.S."/>
            <person name="Lubbers R.J."/>
            <person name="Makela M.R."/>
            <person name="Barry K."/>
            <person name="Chovatia M."/>
            <person name="Clum A."/>
            <person name="Daum C."/>
            <person name="Haridas S."/>
            <person name="He G."/>
            <person name="LaButti K."/>
            <person name="Lipzen A."/>
            <person name="Mondo S."/>
            <person name="Riley R."/>
            <person name="Salamov A."/>
            <person name="Simmons B.A."/>
            <person name="Magnuson J.K."/>
            <person name="Henrissat B."/>
            <person name="Mortensen U.H."/>
            <person name="Larsen T.O."/>
            <person name="Devries R.P."/>
            <person name="Grigoriev I.V."/>
            <person name="Machida M."/>
            <person name="Baker S.E."/>
            <person name="Andersen M.R."/>
        </authorList>
    </citation>
    <scope>NUCLEOTIDE SEQUENCE [LARGE SCALE GENOMIC DNA]</scope>
    <source>
        <strain evidence="2 3">IBT 29228</strain>
    </source>
</reference>
<gene>
    <name evidence="2" type="ORF">BDV26DRAFT_268633</name>
</gene>
<organism evidence="2 3">
    <name type="scientific">Aspergillus bertholletiae</name>
    <dbReference type="NCBI Taxonomy" id="1226010"/>
    <lineage>
        <taxon>Eukaryota</taxon>
        <taxon>Fungi</taxon>
        <taxon>Dikarya</taxon>
        <taxon>Ascomycota</taxon>
        <taxon>Pezizomycotina</taxon>
        <taxon>Eurotiomycetes</taxon>
        <taxon>Eurotiomycetidae</taxon>
        <taxon>Eurotiales</taxon>
        <taxon>Aspergillaceae</taxon>
        <taxon>Aspergillus</taxon>
        <taxon>Aspergillus subgen. Circumdati</taxon>
    </lineage>
</organism>
<keyword evidence="1" id="KW-0812">Transmembrane</keyword>
<evidence type="ECO:0000256" key="1">
    <source>
        <dbReference type="SAM" id="Phobius"/>
    </source>
</evidence>
<evidence type="ECO:0000313" key="3">
    <source>
        <dbReference type="Proteomes" id="UP000326198"/>
    </source>
</evidence>
<dbReference type="Proteomes" id="UP000326198">
    <property type="component" value="Unassembled WGS sequence"/>
</dbReference>
<proteinExistence type="predicted"/>
<keyword evidence="1" id="KW-1133">Transmembrane helix</keyword>
<protein>
    <submittedName>
        <fullName evidence="2">Uncharacterized protein</fullName>
    </submittedName>
</protein>
<feature type="transmembrane region" description="Helical" evidence="1">
    <location>
        <begin position="21"/>
        <end position="49"/>
    </location>
</feature>
<dbReference type="AlphaFoldDB" id="A0A5N7AZ13"/>
<evidence type="ECO:0000313" key="2">
    <source>
        <dbReference type="EMBL" id="KAE8375097.1"/>
    </source>
</evidence>
<name>A0A5N7AZ13_9EURO</name>
<accession>A0A5N7AZ13</accession>
<keyword evidence="3" id="KW-1185">Reference proteome</keyword>
<sequence length="58" mass="6749">MKFTSLGSTGKRRVHHRSTPCLSFILRTMISDFWFLVLFSSLSFSFALLHVDYELYSA</sequence>
<keyword evidence="1" id="KW-0472">Membrane</keyword>
<dbReference type="EMBL" id="ML736268">
    <property type="protein sequence ID" value="KAE8375097.1"/>
    <property type="molecule type" value="Genomic_DNA"/>
</dbReference>